<dbReference type="Pfam" id="PF00293">
    <property type="entry name" value="NUDIX"/>
    <property type="match status" value="1"/>
</dbReference>
<comment type="cofactor">
    <cofactor evidence="1">
        <name>Mn(2+)</name>
        <dbReference type="ChEBI" id="CHEBI:29035"/>
    </cofactor>
</comment>
<comment type="cofactor">
    <cofactor evidence="2">
        <name>Mg(2+)</name>
        <dbReference type="ChEBI" id="CHEBI:18420"/>
    </cofactor>
</comment>
<dbReference type="SUPFAM" id="SSF55811">
    <property type="entry name" value="Nudix"/>
    <property type="match status" value="1"/>
</dbReference>
<dbReference type="Gene3D" id="3.90.79.10">
    <property type="entry name" value="Nucleoside Triphosphate Pyrophosphohydrolase"/>
    <property type="match status" value="1"/>
</dbReference>
<dbReference type="RefSeq" id="XP_013381187.2">
    <property type="nucleotide sequence ID" value="XM_013525733.2"/>
</dbReference>
<feature type="domain" description="Nudix hydrolase" evidence="7">
    <location>
        <begin position="92"/>
        <end position="224"/>
    </location>
</feature>
<keyword evidence="3" id="KW-0479">Metal-binding</keyword>
<dbReference type="PANTHER" id="PTHR12992">
    <property type="entry name" value="NUDIX HYDROLASE"/>
    <property type="match status" value="1"/>
</dbReference>
<dbReference type="Proteomes" id="UP000085678">
    <property type="component" value="Unplaced"/>
</dbReference>
<keyword evidence="6" id="KW-0464">Manganese</keyword>
<dbReference type="InterPro" id="IPR045121">
    <property type="entry name" value="CoAse"/>
</dbReference>
<dbReference type="FunCoup" id="A0A1S3H5E3">
    <property type="interactions" value="218"/>
</dbReference>
<dbReference type="GeneID" id="106152222"/>
<evidence type="ECO:0000256" key="5">
    <source>
        <dbReference type="ARBA" id="ARBA00022842"/>
    </source>
</evidence>
<reference evidence="9" key="1">
    <citation type="submission" date="2025-08" db="UniProtKB">
        <authorList>
            <consortium name="RefSeq"/>
        </authorList>
    </citation>
    <scope>IDENTIFICATION</scope>
    <source>
        <tissue evidence="9">Gonads</tissue>
    </source>
</reference>
<gene>
    <name evidence="9" type="primary">LOC106152222</name>
</gene>
<keyword evidence="4" id="KW-0378">Hydrolase</keyword>
<dbReference type="InterPro" id="IPR015797">
    <property type="entry name" value="NUDIX_hydrolase-like_dom_sf"/>
</dbReference>
<dbReference type="CDD" id="cd03426">
    <property type="entry name" value="NUDIX_CoAse_Nudt7"/>
    <property type="match status" value="1"/>
</dbReference>
<dbReference type="AlphaFoldDB" id="A0A1S3H5E3"/>
<proteinExistence type="predicted"/>
<evidence type="ECO:0000313" key="9">
    <source>
        <dbReference type="RefSeq" id="XP_013381187.2"/>
    </source>
</evidence>
<dbReference type="GO" id="GO:0046872">
    <property type="term" value="F:metal ion binding"/>
    <property type="evidence" value="ECO:0007669"/>
    <property type="project" value="UniProtKB-KW"/>
</dbReference>
<dbReference type="GO" id="GO:0015938">
    <property type="term" value="P:coenzyme A catabolic process"/>
    <property type="evidence" value="ECO:0007669"/>
    <property type="project" value="TreeGrafter"/>
</dbReference>
<dbReference type="PROSITE" id="PS51462">
    <property type="entry name" value="NUDIX"/>
    <property type="match status" value="1"/>
</dbReference>
<dbReference type="STRING" id="7574.A0A1S3H5E3"/>
<name>A0A1S3H5E3_LINAN</name>
<organism evidence="8 9">
    <name type="scientific">Lingula anatina</name>
    <name type="common">Brachiopod</name>
    <name type="synonym">Lingula unguis</name>
    <dbReference type="NCBI Taxonomy" id="7574"/>
    <lineage>
        <taxon>Eukaryota</taxon>
        <taxon>Metazoa</taxon>
        <taxon>Spiralia</taxon>
        <taxon>Lophotrochozoa</taxon>
        <taxon>Brachiopoda</taxon>
        <taxon>Linguliformea</taxon>
        <taxon>Lingulata</taxon>
        <taxon>Lingulida</taxon>
        <taxon>Linguloidea</taxon>
        <taxon>Lingulidae</taxon>
        <taxon>Lingula</taxon>
    </lineage>
</organism>
<evidence type="ECO:0000313" key="8">
    <source>
        <dbReference type="Proteomes" id="UP000085678"/>
    </source>
</evidence>
<keyword evidence="8" id="KW-1185">Reference proteome</keyword>
<dbReference type="KEGG" id="lak:106152222"/>
<sequence length="297" mass="33402">MGPLYQNHTPAKMQDMMTIAEIKKNILTSPVVTPVVLRPHASHRGAGQLSHHQHSQVLNMNSPNVVLPDNSHTGEKEKFRELTMDELRNFRLKKASVLVPLLLTGGELYVLLTKRSMKVRSHKGQVALPGGAFDVTCDRTDVDTALRETEEEVGLMAEKVEVIGQLTPLISAAGYLVTPIIAIIQEFKPLLNRDEVEDVFYLPLRRFLSNDRHHHSQSTSYKIPLHYFTDTVDGKEFNTWGLTALICIAMAMIVYQKQTDFVVDDDIKVTLENPTAVHDAMLSYMNEEESKVVSSKL</sequence>
<accession>A0A1S3H5E3</accession>
<dbReference type="InterPro" id="IPR000086">
    <property type="entry name" value="NUDIX_hydrolase_dom"/>
</dbReference>
<evidence type="ECO:0000256" key="1">
    <source>
        <dbReference type="ARBA" id="ARBA00001936"/>
    </source>
</evidence>
<evidence type="ECO:0000256" key="4">
    <source>
        <dbReference type="ARBA" id="ARBA00022801"/>
    </source>
</evidence>
<keyword evidence="5" id="KW-0460">Magnesium</keyword>
<dbReference type="OrthoDB" id="206213at2759"/>
<dbReference type="GO" id="GO:0010945">
    <property type="term" value="F:coenzyme A diphosphatase activity"/>
    <property type="evidence" value="ECO:0007669"/>
    <property type="project" value="InterPro"/>
</dbReference>
<dbReference type="PANTHER" id="PTHR12992:SF24">
    <property type="entry name" value="PEROXISOMAL COENZYME A DIPHOSPHATASE NUDT7"/>
    <property type="match status" value="1"/>
</dbReference>
<evidence type="ECO:0000259" key="7">
    <source>
        <dbReference type="PROSITE" id="PS51462"/>
    </source>
</evidence>
<protein>
    <submittedName>
        <fullName evidence="9">Uncharacterized protein LOC106152222 isoform X1</fullName>
    </submittedName>
</protein>
<evidence type="ECO:0000256" key="2">
    <source>
        <dbReference type="ARBA" id="ARBA00001946"/>
    </source>
</evidence>
<evidence type="ECO:0000256" key="6">
    <source>
        <dbReference type="ARBA" id="ARBA00023211"/>
    </source>
</evidence>
<evidence type="ECO:0000256" key="3">
    <source>
        <dbReference type="ARBA" id="ARBA00022723"/>
    </source>
</evidence>
<dbReference type="InParanoid" id="A0A1S3H5E3"/>